<evidence type="ECO:0000256" key="1">
    <source>
        <dbReference type="ARBA" id="ARBA00009986"/>
    </source>
</evidence>
<dbReference type="GO" id="GO:0047533">
    <property type="term" value="F:2,5-dioxovalerate dehydrogenase (NADP+) activity"/>
    <property type="evidence" value="ECO:0007669"/>
    <property type="project" value="UniProtKB-EC"/>
</dbReference>
<evidence type="ECO:0000313" key="7">
    <source>
        <dbReference type="EMBL" id="SEE81464.1"/>
    </source>
</evidence>
<dbReference type="AlphaFoldDB" id="A0A0J6GGW7"/>
<keyword evidence="2" id="KW-0560">Oxidoreductase</keyword>
<feature type="domain" description="Aldehyde dehydrogenase" evidence="6">
    <location>
        <begin position="18"/>
        <end position="426"/>
    </location>
</feature>
<accession>A0A0J6GGW7</accession>
<evidence type="ECO:0000256" key="4">
    <source>
        <dbReference type="ARBA" id="ARBA00051918"/>
    </source>
</evidence>
<gene>
    <name evidence="7" type="ORF">SAMN04489800_2287</name>
</gene>
<comment type="catalytic activity">
    <reaction evidence="4">
        <text>2,5-dioxopentanoate + NADP(+) + H2O = 2-oxoglutarate + NADPH + 2 H(+)</text>
        <dbReference type="Rhea" id="RHEA:11296"/>
        <dbReference type="ChEBI" id="CHEBI:15377"/>
        <dbReference type="ChEBI" id="CHEBI:15378"/>
        <dbReference type="ChEBI" id="CHEBI:16810"/>
        <dbReference type="ChEBI" id="CHEBI:57783"/>
        <dbReference type="ChEBI" id="CHEBI:58136"/>
        <dbReference type="ChEBI" id="CHEBI:58349"/>
        <dbReference type="EC" id="1.2.1.26"/>
    </reaction>
</comment>
<dbReference type="InterPro" id="IPR016161">
    <property type="entry name" value="Ald_DH/histidinol_DH"/>
</dbReference>
<dbReference type="Gene3D" id="3.40.309.10">
    <property type="entry name" value="Aldehyde Dehydrogenase, Chain A, domain 2"/>
    <property type="match status" value="1"/>
</dbReference>
<comment type="catalytic activity">
    <reaction evidence="3">
        <text>2,5-dioxopentanoate + NAD(+) + H2O = 2-oxoglutarate + NADH + 2 H(+)</text>
        <dbReference type="Rhea" id="RHEA:47152"/>
        <dbReference type="ChEBI" id="CHEBI:15377"/>
        <dbReference type="ChEBI" id="CHEBI:15378"/>
        <dbReference type="ChEBI" id="CHEBI:16810"/>
        <dbReference type="ChEBI" id="CHEBI:57540"/>
        <dbReference type="ChEBI" id="CHEBI:57945"/>
        <dbReference type="ChEBI" id="CHEBI:58136"/>
    </reaction>
</comment>
<dbReference type="FunFam" id="3.40.605.10:FF:000037">
    <property type="entry name" value="NADP-dependent fatty aldehyde dehydrogenase"/>
    <property type="match status" value="1"/>
</dbReference>
<evidence type="ECO:0000256" key="2">
    <source>
        <dbReference type="ARBA" id="ARBA00023002"/>
    </source>
</evidence>
<dbReference type="PANTHER" id="PTHR43353:SF3">
    <property type="entry name" value="ALDEHYDE DEHYDROGENASE-RELATED"/>
    <property type="match status" value="1"/>
</dbReference>
<organism evidence="7 8">
    <name type="scientific">Pseudomonas deceptionensis</name>
    <dbReference type="NCBI Taxonomy" id="882211"/>
    <lineage>
        <taxon>Bacteria</taxon>
        <taxon>Pseudomonadati</taxon>
        <taxon>Pseudomonadota</taxon>
        <taxon>Gammaproteobacteria</taxon>
        <taxon>Pseudomonadales</taxon>
        <taxon>Pseudomonadaceae</taxon>
        <taxon>Pseudomonas</taxon>
    </lineage>
</organism>
<dbReference type="InterPro" id="IPR016162">
    <property type="entry name" value="Ald_DH_N"/>
</dbReference>
<evidence type="ECO:0000313" key="8">
    <source>
        <dbReference type="Proteomes" id="UP000183613"/>
    </source>
</evidence>
<evidence type="ECO:0000256" key="5">
    <source>
        <dbReference type="ARBA" id="ARBA00067023"/>
    </source>
</evidence>
<dbReference type="EMBL" id="FNUD01000002">
    <property type="protein sequence ID" value="SEE81464.1"/>
    <property type="molecule type" value="Genomic_DNA"/>
</dbReference>
<dbReference type="InterPro" id="IPR050740">
    <property type="entry name" value="Aldehyde_DH_Superfamily"/>
</dbReference>
<proteinExistence type="inferred from homology"/>
<protein>
    <recommendedName>
        <fullName evidence="5">2,5-dioxovalerate dehydrogenase</fullName>
        <ecNumber evidence="5">1.2.1.26</ecNumber>
    </recommendedName>
</protein>
<evidence type="ECO:0000256" key="3">
    <source>
        <dbReference type="ARBA" id="ARBA00050769"/>
    </source>
</evidence>
<dbReference type="SUPFAM" id="SSF53720">
    <property type="entry name" value="ALDH-like"/>
    <property type="match status" value="1"/>
</dbReference>
<dbReference type="PATRIC" id="fig|882211.3.peg.769"/>
<dbReference type="Proteomes" id="UP000183613">
    <property type="component" value="Unassembled WGS sequence"/>
</dbReference>
<dbReference type="InterPro" id="IPR044151">
    <property type="entry name" value="ALDH_KGSADH"/>
</dbReference>
<name>A0A0J6GGW7_PSEDM</name>
<dbReference type="EC" id="1.2.1.26" evidence="5"/>
<keyword evidence="8" id="KW-1185">Reference proteome</keyword>
<dbReference type="CDD" id="cd07129">
    <property type="entry name" value="ALDH_KGSADH"/>
    <property type="match status" value="1"/>
</dbReference>
<evidence type="ECO:0000259" key="6">
    <source>
        <dbReference type="Pfam" id="PF00171"/>
    </source>
</evidence>
<comment type="similarity">
    <text evidence="1">Belongs to the aldehyde dehydrogenase family.</text>
</comment>
<comment type="caution">
    <text evidence="7">The sequence shown here is derived from an EMBL/GenBank/DDBJ whole genome shotgun (WGS) entry which is preliminary data.</text>
</comment>
<dbReference type="InterPro" id="IPR015590">
    <property type="entry name" value="Aldehyde_DH_dom"/>
</dbReference>
<dbReference type="Gene3D" id="3.40.605.10">
    <property type="entry name" value="Aldehyde Dehydrogenase, Chain A, domain 1"/>
    <property type="match status" value="1"/>
</dbReference>
<reference evidence="7" key="1">
    <citation type="submission" date="2016-10" db="EMBL/GenBank/DDBJ databases">
        <authorList>
            <person name="Varghese N."/>
            <person name="Submissions S."/>
        </authorList>
    </citation>
    <scope>NUCLEOTIDE SEQUENCE [LARGE SCALE GENOMIC DNA]</scope>
    <source>
        <strain evidence="7">LMG 25555</strain>
    </source>
</reference>
<sequence>MTLTGNMLIGQQAITGSREAIRAINPATGTALEPAYLGGTGEHVEQACALAWEAFDSYRETPLAARATFLETIADEIEAIGDELIDRAVSESGLPRPRILGERGRTCHQLRTFARTVRAGEWLDVRVDTALPERQPLPRSDLRQRQVPLGPVAVFGASNFPLAFSVAGGDTASALAAGCPVIVKAHSAHPGTSELVGHAIARAVKKSGLHAGVFSLLFGSGREVGIALVTDPRIKAVGFTGSRSGGIALCKAAAARPEPIPVYAEMSSINPVLLFPAALQARGESLAQGFVASLTQGAGQFCTNPGLVIARQGPALDQFISAAADLVQRSQAQTMLTPGIFQAYEAGVGSLLELTSAQEVAAGVRGNTPNQCQTHLFVTQARDFLADAALQAEIFGAASLVVQCADDHEIRQVLEHLEGQLTITLQLDDADLESARALLPVLERKAGRLLVNGWPTGVEVCDAMVHGGPFPATSDTRTTSVGTAAILRFLRPVCYQDFPDSLLPTALKHTNPLQLRRLLDGQREVLENA</sequence>
<dbReference type="PANTHER" id="PTHR43353">
    <property type="entry name" value="SUCCINATE-SEMIALDEHYDE DEHYDROGENASE, MITOCHONDRIAL"/>
    <property type="match status" value="1"/>
</dbReference>
<dbReference type="OrthoDB" id="9770537at2"/>
<dbReference type="InterPro" id="IPR016163">
    <property type="entry name" value="Ald_DH_C"/>
</dbReference>
<dbReference type="RefSeq" id="WP_048358649.1">
    <property type="nucleotide sequence ID" value="NZ_FNUD01000002.1"/>
</dbReference>
<dbReference type="Pfam" id="PF00171">
    <property type="entry name" value="Aldedh"/>
    <property type="match status" value="1"/>
</dbReference>